<gene>
    <name evidence="1" type="ORF">K7432_014578</name>
</gene>
<dbReference type="Proteomes" id="UP001479436">
    <property type="component" value="Unassembled WGS sequence"/>
</dbReference>
<name>A0ABR2WHC8_9FUNG</name>
<keyword evidence="2" id="KW-1185">Reference proteome</keyword>
<proteinExistence type="predicted"/>
<comment type="caution">
    <text evidence="1">The sequence shown here is derived from an EMBL/GenBank/DDBJ whole genome shotgun (WGS) entry which is preliminary data.</text>
</comment>
<evidence type="ECO:0000313" key="2">
    <source>
        <dbReference type="Proteomes" id="UP001479436"/>
    </source>
</evidence>
<accession>A0ABR2WHC8</accession>
<sequence length="72" mass="8532">MTHLQTVQNFPRWKSEGALLKYKPVGFNHIYGPYKDREGYYWTTNIYFFSNLVSTTVPKSQRPIEAADYLRP</sequence>
<reference evidence="1 2" key="1">
    <citation type="submission" date="2023-04" db="EMBL/GenBank/DDBJ databases">
        <title>Genome of Basidiobolus ranarum AG-B5.</title>
        <authorList>
            <person name="Stajich J.E."/>
            <person name="Carter-House D."/>
            <person name="Gryganskyi A."/>
        </authorList>
    </citation>
    <scope>NUCLEOTIDE SEQUENCE [LARGE SCALE GENOMIC DNA]</scope>
    <source>
        <strain evidence="1 2">AG-B5</strain>
    </source>
</reference>
<organism evidence="1 2">
    <name type="scientific">Basidiobolus ranarum</name>
    <dbReference type="NCBI Taxonomy" id="34480"/>
    <lineage>
        <taxon>Eukaryota</taxon>
        <taxon>Fungi</taxon>
        <taxon>Fungi incertae sedis</taxon>
        <taxon>Zoopagomycota</taxon>
        <taxon>Entomophthoromycotina</taxon>
        <taxon>Basidiobolomycetes</taxon>
        <taxon>Basidiobolales</taxon>
        <taxon>Basidiobolaceae</taxon>
        <taxon>Basidiobolus</taxon>
    </lineage>
</organism>
<protein>
    <submittedName>
        <fullName evidence="1">Uncharacterized protein</fullName>
    </submittedName>
</protein>
<dbReference type="EMBL" id="JASJQH010001698">
    <property type="protein sequence ID" value="KAK9760922.1"/>
    <property type="molecule type" value="Genomic_DNA"/>
</dbReference>
<evidence type="ECO:0000313" key="1">
    <source>
        <dbReference type="EMBL" id="KAK9760922.1"/>
    </source>
</evidence>